<name>A0A7Y9E2W0_9ACTN</name>
<dbReference type="InterPro" id="IPR001509">
    <property type="entry name" value="Epimerase_deHydtase"/>
</dbReference>
<dbReference type="EMBL" id="JACCBG010000001">
    <property type="protein sequence ID" value="NYD40196.1"/>
    <property type="molecule type" value="Genomic_DNA"/>
</dbReference>
<dbReference type="SUPFAM" id="SSF51735">
    <property type="entry name" value="NAD(P)-binding Rossmann-fold domains"/>
    <property type="match status" value="1"/>
</dbReference>
<accession>A0A7Y9E2W0</accession>
<dbReference type="PANTHER" id="PTHR48079">
    <property type="entry name" value="PROTEIN YEEZ"/>
    <property type="match status" value="1"/>
</dbReference>
<keyword evidence="3" id="KW-1185">Reference proteome</keyword>
<evidence type="ECO:0000313" key="2">
    <source>
        <dbReference type="EMBL" id="NYD40196.1"/>
    </source>
</evidence>
<dbReference type="GO" id="GO:0005737">
    <property type="term" value="C:cytoplasm"/>
    <property type="evidence" value="ECO:0007669"/>
    <property type="project" value="TreeGrafter"/>
</dbReference>
<evidence type="ECO:0000313" key="3">
    <source>
        <dbReference type="Proteomes" id="UP000535511"/>
    </source>
</evidence>
<reference evidence="2 3" key="1">
    <citation type="submission" date="2020-07" db="EMBL/GenBank/DDBJ databases">
        <title>Sequencing the genomes of 1000 actinobacteria strains.</title>
        <authorList>
            <person name="Klenk H.-P."/>
        </authorList>
    </citation>
    <scope>NUCLEOTIDE SEQUENCE [LARGE SCALE GENOMIC DNA]</scope>
    <source>
        <strain evidence="2 3">DSM 21350</strain>
    </source>
</reference>
<dbReference type="Proteomes" id="UP000535511">
    <property type="component" value="Unassembled WGS sequence"/>
</dbReference>
<dbReference type="GO" id="GO:0004029">
    <property type="term" value="F:aldehyde dehydrogenase (NAD+) activity"/>
    <property type="evidence" value="ECO:0007669"/>
    <property type="project" value="TreeGrafter"/>
</dbReference>
<dbReference type="AlphaFoldDB" id="A0A7Y9E2W0"/>
<gene>
    <name evidence="2" type="ORF">BJZ21_000279</name>
</gene>
<organism evidence="2 3">
    <name type="scientific">Nocardioides panaciterrulae</name>
    <dbReference type="NCBI Taxonomy" id="661492"/>
    <lineage>
        <taxon>Bacteria</taxon>
        <taxon>Bacillati</taxon>
        <taxon>Actinomycetota</taxon>
        <taxon>Actinomycetes</taxon>
        <taxon>Propionibacteriales</taxon>
        <taxon>Nocardioidaceae</taxon>
        <taxon>Nocardioides</taxon>
    </lineage>
</organism>
<dbReference type="RefSeq" id="WP_179662120.1">
    <property type="nucleotide sequence ID" value="NZ_JACCBG010000001.1"/>
</dbReference>
<proteinExistence type="predicted"/>
<dbReference type="PANTHER" id="PTHR48079:SF6">
    <property type="entry name" value="NAD(P)-BINDING DOMAIN-CONTAINING PROTEIN-RELATED"/>
    <property type="match status" value="1"/>
</dbReference>
<dbReference type="InterPro" id="IPR051783">
    <property type="entry name" value="NAD(P)-dependent_oxidoreduct"/>
</dbReference>
<sequence length="336" mass="35757">MRLLVLGGSVFLSRAVAEEAVRRGHEVTCACRGTSGSVPSGARQVVADRSVGLPAELDGAYDAVVDVARHPSWVRAAVARFPDAHWVFVSTINVYADDATPGGGPGTLPLREPVHEDVDLHEDPEAYGPMKVACEQAVLDRAASAAVVRPGLIVGPGDPSGRFAYWPARLADTGDHPEVLLPGSADATVQVIDVRDLAAWLVRLAEERRTGTFDGTGQATTRAAFTDAVAAAARELGRHDPTTTTFTAVPQEFLLEQDVQPWTGPRSVPVWLPLPEYAGLMAHDVTASYDAGLVTRPLAETARDTLLWLDAEPDAPVTGWSRADEAEVLAAWHARG</sequence>
<dbReference type="Gene3D" id="3.40.50.720">
    <property type="entry name" value="NAD(P)-binding Rossmann-like Domain"/>
    <property type="match status" value="1"/>
</dbReference>
<dbReference type="InterPro" id="IPR036291">
    <property type="entry name" value="NAD(P)-bd_dom_sf"/>
</dbReference>
<feature type="domain" description="NAD-dependent epimerase/dehydratase" evidence="1">
    <location>
        <begin position="85"/>
        <end position="210"/>
    </location>
</feature>
<protein>
    <submittedName>
        <fullName evidence="2">Nucleoside-diphosphate-sugar epimerase</fullName>
    </submittedName>
</protein>
<evidence type="ECO:0000259" key="1">
    <source>
        <dbReference type="Pfam" id="PF01370"/>
    </source>
</evidence>
<dbReference type="Pfam" id="PF01370">
    <property type="entry name" value="Epimerase"/>
    <property type="match status" value="1"/>
</dbReference>
<comment type="caution">
    <text evidence="2">The sequence shown here is derived from an EMBL/GenBank/DDBJ whole genome shotgun (WGS) entry which is preliminary data.</text>
</comment>